<dbReference type="Pfam" id="PF07386">
    <property type="entry name" value="DUF1499"/>
    <property type="match status" value="1"/>
</dbReference>
<protein>
    <submittedName>
        <fullName evidence="2">DUF1499 domain-containing protein</fullName>
    </submittedName>
</protein>
<keyword evidence="3" id="KW-1185">Reference proteome</keyword>
<sequence length="153" mass="16142">MIKRTFLALALGLPVAAAIGVRAAPMPAARWHIDPASGASTGNPNEFRVAPGGDMEPVRLDRAPLVVATELDAIALGEPGTEAIAGSLDEGFVTYVQRSRLIGWPDAISVKVEPDGDGARLLIWSRSRFGVSDMGVNRARVERWLDKLGASAG</sequence>
<evidence type="ECO:0000256" key="1">
    <source>
        <dbReference type="SAM" id="SignalP"/>
    </source>
</evidence>
<keyword evidence="1" id="KW-0732">Signal</keyword>
<organism evidence="2 3">
    <name type="scientific">Jannaschia ovalis</name>
    <dbReference type="NCBI Taxonomy" id="3038773"/>
    <lineage>
        <taxon>Bacteria</taxon>
        <taxon>Pseudomonadati</taxon>
        <taxon>Pseudomonadota</taxon>
        <taxon>Alphaproteobacteria</taxon>
        <taxon>Rhodobacterales</taxon>
        <taxon>Roseobacteraceae</taxon>
        <taxon>Jannaschia</taxon>
    </lineage>
</organism>
<reference evidence="2 3" key="1">
    <citation type="submission" date="2023-04" db="EMBL/GenBank/DDBJ databases">
        <title>Jannaschia ovalis sp. nov., a marine bacterium isolated from sea tidal flat.</title>
        <authorList>
            <person name="Kwon D.Y."/>
            <person name="Kim J.-J."/>
        </authorList>
    </citation>
    <scope>NUCLEOTIDE SEQUENCE [LARGE SCALE GENOMIC DNA]</scope>
    <source>
        <strain evidence="2 3">GRR-S6-38</strain>
    </source>
</reference>
<dbReference type="RefSeq" id="WP_279964770.1">
    <property type="nucleotide sequence ID" value="NZ_CP122537.1"/>
</dbReference>
<dbReference type="EMBL" id="CP122537">
    <property type="protein sequence ID" value="WGH78084.1"/>
    <property type="molecule type" value="Genomic_DNA"/>
</dbReference>
<dbReference type="Proteomes" id="UP001243420">
    <property type="component" value="Chromosome"/>
</dbReference>
<feature type="signal peptide" evidence="1">
    <location>
        <begin position="1"/>
        <end position="23"/>
    </location>
</feature>
<gene>
    <name evidence="2" type="ORF">P8627_13755</name>
</gene>
<name>A0ABY8L9P3_9RHOB</name>
<proteinExistence type="predicted"/>
<evidence type="ECO:0000313" key="2">
    <source>
        <dbReference type="EMBL" id="WGH78084.1"/>
    </source>
</evidence>
<feature type="chain" id="PRO_5047037996" evidence="1">
    <location>
        <begin position="24"/>
        <end position="153"/>
    </location>
</feature>
<dbReference type="InterPro" id="IPR010865">
    <property type="entry name" value="DUF1499"/>
</dbReference>
<accession>A0ABY8L9P3</accession>
<evidence type="ECO:0000313" key="3">
    <source>
        <dbReference type="Proteomes" id="UP001243420"/>
    </source>
</evidence>